<dbReference type="EMBL" id="MU274900">
    <property type="protein sequence ID" value="KAI0094707.1"/>
    <property type="molecule type" value="Genomic_DNA"/>
</dbReference>
<name>A0ACB8UJZ0_9APHY</name>
<sequence length="780" mass="84907">MATSTPSTSKRNSLHRLSNIFQLASPPFSKTSFDSPRNRLIRTKLPPVHVQYSQTTSISSSVTHDSRDYESTLAPTASIVSDSTLSTSLVPLLGSGRAKSPDPILPVPPTTNELAAEEKMKLIKKSRKISRVLGEVPIPSAMDEYQEIYNTKRLSDVPEDPSSSNSRPTSPSLNMQAVSASAKKVFRRSLTSFGGGVSLQTAEVHRSKSTSALRPSLQLPNILFGEEDARPYSPILFATNDSLELDEGAGTLGDDLQPSCASDDSSIEAKEDRGLVLFSPLRSARDNSLLSSTQQGEETRERVQRQRMERLARILGDGVPPDVLRRAASPSAESSSPSQLYQAADGPRGTVSVEHLPQRASSLRAKITSRRKRPKSLDFTNIRNSGIMSAPITPMESSPAPAPAGIRRASSVQAKATRNTSAAGDDALSQFSETDGPSSEKQRILNVKRAKKLTQVMFTLDVNRTALTIRQLFGDNPPTALFQITNFGAATDSGDLFSTVDSDGHPAQRNSLATIISISSLYSGEDGQRLRDSFISVVTSNSDISAAILTSGSEAHHSKLSQVGGMTVESESEEVEPAEARFKFKSIDIPAVEAPVPIHARPRRSSFSPSLHLAHSPSFELQTRSKLTVPPLAYQPHTPPTPPPFSNFMLSSVPMEYFTQTKSDSLVDPPSRISEPISDDFQARRRRVTKLSKFFGVEVNTLVDHLPNEPSPPLPSRTGFFHTAQNQQLSFYPSSSAQRHPSGAPSVTVAQTRGRYIYQDDVEELDMSEVIEKLRKMKSS</sequence>
<comment type="caution">
    <text evidence="1">The sequence shown here is derived from an EMBL/GenBank/DDBJ whole genome shotgun (WGS) entry which is preliminary data.</text>
</comment>
<dbReference type="Proteomes" id="UP001055072">
    <property type="component" value="Unassembled WGS sequence"/>
</dbReference>
<protein>
    <submittedName>
        <fullName evidence="1">Uncharacterized protein</fullName>
    </submittedName>
</protein>
<organism evidence="1 2">
    <name type="scientific">Irpex rosettiformis</name>
    <dbReference type="NCBI Taxonomy" id="378272"/>
    <lineage>
        <taxon>Eukaryota</taxon>
        <taxon>Fungi</taxon>
        <taxon>Dikarya</taxon>
        <taxon>Basidiomycota</taxon>
        <taxon>Agaricomycotina</taxon>
        <taxon>Agaricomycetes</taxon>
        <taxon>Polyporales</taxon>
        <taxon>Irpicaceae</taxon>
        <taxon>Irpex</taxon>
    </lineage>
</organism>
<proteinExistence type="predicted"/>
<reference evidence="1" key="1">
    <citation type="journal article" date="2021" name="Environ. Microbiol.">
        <title>Gene family expansions and transcriptome signatures uncover fungal adaptations to wood decay.</title>
        <authorList>
            <person name="Hage H."/>
            <person name="Miyauchi S."/>
            <person name="Viragh M."/>
            <person name="Drula E."/>
            <person name="Min B."/>
            <person name="Chaduli D."/>
            <person name="Navarro D."/>
            <person name="Favel A."/>
            <person name="Norest M."/>
            <person name="Lesage-Meessen L."/>
            <person name="Balint B."/>
            <person name="Merenyi Z."/>
            <person name="de Eugenio L."/>
            <person name="Morin E."/>
            <person name="Martinez A.T."/>
            <person name="Baldrian P."/>
            <person name="Stursova M."/>
            <person name="Martinez M.J."/>
            <person name="Novotny C."/>
            <person name="Magnuson J.K."/>
            <person name="Spatafora J.W."/>
            <person name="Maurice S."/>
            <person name="Pangilinan J."/>
            <person name="Andreopoulos W."/>
            <person name="LaButti K."/>
            <person name="Hundley H."/>
            <person name="Na H."/>
            <person name="Kuo A."/>
            <person name="Barry K."/>
            <person name="Lipzen A."/>
            <person name="Henrissat B."/>
            <person name="Riley R."/>
            <person name="Ahrendt S."/>
            <person name="Nagy L.G."/>
            <person name="Grigoriev I.V."/>
            <person name="Martin F."/>
            <person name="Rosso M.N."/>
        </authorList>
    </citation>
    <scope>NUCLEOTIDE SEQUENCE</scope>
    <source>
        <strain evidence="1">CBS 384.51</strain>
    </source>
</reference>
<gene>
    <name evidence="1" type="ORF">BDY19DRAFT_901830</name>
</gene>
<evidence type="ECO:0000313" key="1">
    <source>
        <dbReference type="EMBL" id="KAI0094707.1"/>
    </source>
</evidence>
<accession>A0ACB8UJZ0</accession>
<keyword evidence="2" id="KW-1185">Reference proteome</keyword>
<evidence type="ECO:0000313" key="2">
    <source>
        <dbReference type="Proteomes" id="UP001055072"/>
    </source>
</evidence>